<keyword evidence="3" id="KW-0238">DNA-binding</keyword>
<dbReference type="PANTHER" id="PTHR30346:SF28">
    <property type="entry name" value="HTH-TYPE TRANSCRIPTIONAL REGULATOR CYNR"/>
    <property type="match status" value="1"/>
</dbReference>
<evidence type="ECO:0000313" key="7">
    <source>
        <dbReference type="Proteomes" id="UP000075604"/>
    </source>
</evidence>
<gene>
    <name evidence="6" type="ORF">BE04_13130</name>
</gene>
<dbReference type="InterPro" id="IPR005119">
    <property type="entry name" value="LysR_subst-bd"/>
</dbReference>
<dbReference type="PANTHER" id="PTHR30346">
    <property type="entry name" value="TRANSCRIPTIONAL DUAL REGULATOR HCAR-RELATED"/>
    <property type="match status" value="1"/>
</dbReference>
<proteinExistence type="inferred from homology"/>
<dbReference type="AlphaFoldDB" id="A0A150PXC1"/>
<feature type="domain" description="HTH lysR-type" evidence="5">
    <location>
        <begin position="1"/>
        <end position="58"/>
    </location>
</feature>
<evidence type="ECO:0000256" key="4">
    <source>
        <dbReference type="ARBA" id="ARBA00023163"/>
    </source>
</evidence>
<dbReference type="CDD" id="cd05466">
    <property type="entry name" value="PBP2_LTTR_substrate"/>
    <property type="match status" value="1"/>
</dbReference>
<dbReference type="PRINTS" id="PR00039">
    <property type="entry name" value="HTHLYSR"/>
</dbReference>
<sequence>MEIHQVRYFLAVTETRSFTRAAERCSVSQPALTAAIKKLEEELGGPLLLRERGGAKLTALGQGVLPRFLRLRDDMQAVQVIAENHRRLKQVPLRVGILCTVGPARLAGSLSAFRAEAPGVELEIAVTTQGELLRRLEEAEVDVIVSNLGDAVPDWCVVAPLYEERYVVVLPPGHRLAAREGLRLEDLDGEPYLDRLACEMREQVAGVCAARRVDLYAAYRTDREDWVQSLVHAGLGFAFMPEHSLLLTEASQRPLVDPALRRTIALVRSGDRTPAPVLQLFWDTLLARAARPRPVKPSRR</sequence>
<comment type="caution">
    <text evidence="6">The sequence shown here is derived from an EMBL/GenBank/DDBJ whole genome shotgun (WGS) entry which is preliminary data.</text>
</comment>
<dbReference type="InterPro" id="IPR036390">
    <property type="entry name" value="WH_DNA-bd_sf"/>
</dbReference>
<evidence type="ECO:0000256" key="2">
    <source>
        <dbReference type="ARBA" id="ARBA00023015"/>
    </source>
</evidence>
<protein>
    <submittedName>
        <fullName evidence="6">LysR family transcriptional regulator</fullName>
    </submittedName>
</protein>
<dbReference type="Pfam" id="PF03466">
    <property type="entry name" value="LysR_substrate"/>
    <property type="match status" value="1"/>
</dbReference>
<evidence type="ECO:0000256" key="3">
    <source>
        <dbReference type="ARBA" id="ARBA00023125"/>
    </source>
</evidence>
<dbReference type="SUPFAM" id="SSF46785">
    <property type="entry name" value="Winged helix' DNA-binding domain"/>
    <property type="match status" value="1"/>
</dbReference>
<dbReference type="Gene3D" id="3.40.190.10">
    <property type="entry name" value="Periplasmic binding protein-like II"/>
    <property type="match status" value="2"/>
</dbReference>
<dbReference type="Pfam" id="PF00126">
    <property type="entry name" value="HTH_1"/>
    <property type="match status" value="1"/>
</dbReference>
<dbReference type="GO" id="GO:0032993">
    <property type="term" value="C:protein-DNA complex"/>
    <property type="evidence" value="ECO:0007669"/>
    <property type="project" value="TreeGrafter"/>
</dbReference>
<dbReference type="PROSITE" id="PS50931">
    <property type="entry name" value="HTH_LYSR"/>
    <property type="match status" value="1"/>
</dbReference>
<dbReference type="InterPro" id="IPR000847">
    <property type="entry name" value="LysR_HTH_N"/>
</dbReference>
<organism evidence="6 7">
    <name type="scientific">Sorangium cellulosum</name>
    <name type="common">Polyangium cellulosum</name>
    <dbReference type="NCBI Taxonomy" id="56"/>
    <lineage>
        <taxon>Bacteria</taxon>
        <taxon>Pseudomonadati</taxon>
        <taxon>Myxococcota</taxon>
        <taxon>Polyangia</taxon>
        <taxon>Polyangiales</taxon>
        <taxon>Polyangiaceae</taxon>
        <taxon>Sorangium</taxon>
    </lineage>
</organism>
<reference evidence="6 7" key="1">
    <citation type="submission" date="2014-02" db="EMBL/GenBank/DDBJ databases">
        <title>The small core and large imbalanced accessory genome model reveals a collaborative survival strategy of Sorangium cellulosum strains in nature.</title>
        <authorList>
            <person name="Han K."/>
            <person name="Peng R."/>
            <person name="Blom J."/>
            <person name="Li Y.-Z."/>
        </authorList>
    </citation>
    <scope>NUCLEOTIDE SEQUENCE [LARGE SCALE GENOMIC DNA]</scope>
    <source>
        <strain evidence="6 7">So0157-18</strain>
    </source>
</reference>
<dbReference type="SUPFAM" id="SSF53850">
    <property type="entry name" value="Periplasmic binding protein-like II"/>
    <property type="match status" value="1"/>
</dbReference>
<dbReference type="Gene3D" id="1.10.10.10">
    <property type="entry name" value="Winged helix-like DNA-binding domain superfamily/Winged helix DNA-binding domain"/>
    <property type="match status" value="1"/>
</dbReference>
<evidence type="ECO:0000313" key="6">
    <source>
        <dbReference type="EMBL" id="KYF60425.1"/>
    </source>
</evidence>
<dbReference type="GO" id="GO:0003677">
    <property type="term" value="F:DNA binding"/>
    <property type="evidence" value="ECO:0007669"/>
    <property type="project" value="UniProtKB-KW"/>
</dbReference>
<comment type="similarity">
    <text evidence="1">Belongs to the LysR transcriptional regulatory family.</text>
</comment>
<evidence type="ECO:0000259" key="5">
    <source>
        <dbReference type="PROSITE" id="PS50931"/>
    </source>
</evidence>
<dbReference type="FunFam" id="1.10.10.10:FF:000001">
    <property type="entry name" value="LysR family transcriptional regulator"/>
    <property type="match status" value="1"/>
</dbReference>
<dbReference type="Proteomes" id="UP000075604">
    <property type="component" value="Unassembled WGS sequence"/>
</dbReference>
<evidence type="ECO:0000256" key="1">
    <source>
        <dbReference type="ARBA" id="ARBA00009437"/>
    </source>
</evidence>
<dbReference type="GO" id="GO:0003700">
    <property type="term" value="F:DNA-binding transcription factor activity"/>
    <property type="evidence" value="ECO:0007669"/>
    <property type="project" value="InterPro"/>
</dbReference>
<keyword evidence="4" id="KW-0804">Transcription</keyword>
<keyword evidence="2" id="KW-0805">Transcription regulation</keyword>
<accession>A0A150PXC1</accession>
<name>A0A150PXC1_SORCE</name>
<dbReference type="InterPro" id="IPR036388">
    <property type="entry name" value="WH-like_DNA-bd_sf"/>
</dbReference>
<dbReference type="EMBL" id="JELX01000924">
    <property type="protein sequence ID" value="KYF60425.1"/>
    <property type="molecule type" value="Genomic_DNA"/>
</dbReference>